<sequence>MSSTATLSSSSSVANDSNAGDFEVEEEVEEVERQLANINRDAVLFVIDCSLSMMSGEDSPFKSAIRCASSVMMNKIITSNDYDFMGVVLFGTEKLQNTLEKRHIYVLQPIDLPDIHRIIELNDIASGQIDFSQEYGNTNEEVPLGDVFWTCNDLFNSLSTSTVKIKRIFLITDQDNPHATNQVLRSTAITRAKDLIESKIEINLFSVNQSDEQFDLDAFYSKIVSKDDFGENLHFNATKDFKVLLTQIMNKEAPRRSLFSLPFRLFEGEGMTIGIRGFSTIVERAKPAHKLVHMRAETTRVVETKTKWICADTVQELMPEDMKYYFSYGGEKIVFTKEELSKIRDFGEKGLTLIGFKPTSALKYHYNIAHPYFIYPDEEQYEGSRRTFAALHRKMIEKDKIAICAAKIRNGTPFTFVALKAQPEILDENGLQIQPPGMNMINLPFADDMRPLPPQAEISPDEGWLQPKPISKSMQVFLYFNNNYGNLYLDLNLNRFFNVLQDMALNQDIEPETNDETLPKYGAINKRAGDYIKVFNAESDHQSQDTHPSQTDSESVGSYRASSSRGARSLTSSQGSQADISTLYESGKVSKATVVQLKEFLNSVGIKPAKRKDELVKQVETYFSSTYAQTIGKVIEREYHATSLTIAIQDGPAAGQTVPHCHVHLIPRKAGDYANNDDIYKDINKSSKIDNEERPPRSLEEMAKEAEFLKQFFKNSK</sequence>
<dbReference type="Gene3D" id="3.40.50.410">
    <property type="entry name" value="von Willebrand factor, type A domain"/>
    <property type="match status" value="1"/>
</dbReference>
<evidence type="ECO:0000256" key="8">
    <source>
        <dbReference type="ARBA" id="ARBA00022806"/>
    </source>
</evidence>
<dbReference type="PANTHER" id="PTHR12604">
    <property type="entry name" value="KU AUTOANTIGEN DNA HELICASE"/>
    <property type="match status" value="1"/>
</dbReference>
<dbReference type="Pfam" id="PF01230">
    <property type="entry name" value="HIT"/>
    <property type="match status" value="1"/>
</dbReference>
<dbReference type="GO" id="GO:0043564">
    <property type="term" value="C:Ku70:Ku80 complex"/>
    <property type="evidence" value="ECO:0007669"/>
    <property type="project" value="InterPro"/>
</dbReference>
<dbReference type="GO" id="GO:0000781">
    <property type="term" value="C:chromosome, telomeric region"/>
    <property type="evidence" value="ECO:0007669"/>
    <property type="project" value="UniProtKB-SubCell"/>
</dbReference>
<dbReference type="InterPro" id="IPR006165">
    <property type="entry name" value="Ku70"/>
</dbReference>
<dbReference type="NCBIfam" id="TIGR00578">
    <property type="entry name" value="ku70"/>
    <property type="match status" value="1"/>
</dbReference>
<evidence type="ECO:0000256" key="6">
    <source>
        <dbReference type="ARBA" id="ARBA00022763"/>
    </source>
</evidence>
<evidence type="ECO:0000256" key="12">
    <source>
        <dbReference type="ARBA" id="ARBA00023172"/>
    </source>
</evidence>
<dbReference type="GO" id="GO:0000723">
    <property type="term" value="P:telomere maintenance"/>
    <property type="evidence" value="ECO:0007669"/>
    <property type="project" value="InterPro"/>
</dbReference>
<evidence type="ECO:0000256" key="15">
    <source>
        <dbReference type="ARBA" id="ARBA00031811"/>
    </source>
</evidence>
<dbReference type="Gene3D" id="3.30.428.10">
    <property type="entry name" value="HIT-like"/>
    <property type="match status" value="1"/>
</dbReference>
<evidence type="ECO:0000259" key="18">
    <source>
        <dbReference type="PROSITE" id="PS51084"/>
    </source>
</evidence>
<feature type="short sequence motif" description="Histidine triad motif" evidence="16">
    <location>
        <begin position="660"/>
        <end position="664"/>
    </location>
</feature>
<dbReference type="GO" id="GO:0005524">
    <property type="term" value="F:ATP binding"/>
    <property type="evidence" value="ECO:0007669"/>
    <property type="project" value="UniProtKB-KW"/>
</dbReference>
<keyword evidence="10" id="KW-0158">Chromosome</keyword>
<feature type="region of interest" description="Disordered" evidence="17">
    <location>
        <begin position="1"/>
        <end position="26"/>
    </location>
</feature>
<dbReference type="GO" id="GO:0003690">
    <property type="term" value="F:double-stranded DNA binding"/>
    <property type="evidence" value="ECO:0007669"/>
    <property type="project" value="TreeGrafter"/>
</dbReference>
<dbReference type="InterPro" id="IPR005161">
    <property type="entry name" value="Ku_N"/>
</dbReference>
<dbReference type="Gene3D" id="1.10.1600.10">
    <property type="match status" value="1"/>
</dbReference>
<dbReference type="GO" id="GO:0006303">
    <property type="term" value="P:double-strand break repair via nonhomologous end joining"/>
    <property type="evidence" value="ECO:0007669"/>
    <property type="project" value="InterPro"/>
</dbReference>
<dbReference type="Proteomes" id="UP000789759">
    <property type="component" value="Unassembled WGS sequence"/>
</dbReference>
<dbReference type="InterPro" id="IPR047087">
    <property type="entry name" value="KU70_core_dom"/>
</dbReference>
<evidence type="ECO:0000256" key="13">
    <source>
        <dbReference type="ARBA" id="ARBA00023204"/>
    </source>
</evidence>
<dbReference type="SUPFAM" id="SSF54197">
    <property type="entry name" value="HIT-like"/>
    <property type="match status" value="1"/>
</dbReference>
<dbReference type="InterPro" id="IPR016194">
    <property type="entry name" value="SPOC-like_C_dom_sf"/>
</dbReference>
<dbReference type="SMART" id="SM00559">
    <property type="entry name" value="Ku78"/>
    <property type="match status" value="1"/>
</dbReference>
<dbReference type="PROSITE" id="PS51084">
    <property type="entry name" value="HIT_2"/>
    <property type="match status" value="1"/>
</dbReference>
<reference evidence="19" key="1">
    <citation type="submission" date="2021-06" db="EMBL/GenBank/DDBJ databases">
        <authorList>
            <person name="Kallberg Y."/>
            <person name="Tangrot J."/>
            <person name="Rosling A."/>
        </authorList>
    </citation>
    <scope>NUCLEOTIDE SEQUENCE</scope>
    <source>
        <strain evidence="19">FL966</strain>
    </source>
</reference>
<dbReference type="CDD" id="cd00788">
    <property type="entry name" value="KU70"/>
    <property type="match status" value="1"/>
</dbReference>
<dbReference type="GO" id="GO:0006310">
    <property type="term" value="P:DNA recombination"/>
    <property type="evidence" value="ECO:0007669"/>
    <property type="project" value="UniProtKB-KW"/>
</dbReference>
<keyword evidence="11" id="KW-0238">DNA-binding</keyword>
<keyword evidence="9" id="KW-0067">ATP-binding</keyword>
<dbReference type="InterPro" id="IPR036465">
    <property type="entry name" value="vWFA_dom_sf"/>
</dbReference>
<dbReference type="GO" id="GO:0003678">
    <property type="term" value="F:DNA helicase activity"/>
    <property type="evidence" value="ECO:0007669"/>
    <property type="project" value="InterPro"/>
</dbReference>
<evidence type="ECO:0000256" key="9">
    <source>
        <dbReference type="ARBA" id="ARBA00022840"/>
    </source>
</evidence>
<organism evidence="19 20">
    <name type="scientific">Cetraspora pellucida</name>
    <dbReference type="NCBI Taxonomy" id="1433469"/>
    <lineage>
        <taxon>Eukaryota</taxon>
        <taxon>Fungi</taxon>
        <taxon>Fungi incertae sedis</taxon>
        <taxon>Mucoromycota</taxon>
        <taxon>Glomeromycotina</taxon>
        <taxon>Glomeromycetes</taxon>
        <taxon>Diversisporales</taxon>
        <taxon>Gigasporaceae</taxon>
        <taxon>Cetraspora</taxon>
    </lineage>
</organism>
<comment type="subcellular location">
    <subcellularLocation>
        <location evidence="2">Chromosome</location>
        <location evidence="2">Telomere</location>
    </subcellularLocation>
    <subcellularLocation>
        <location evidence="1">Nucleus</location>
    </subcellularLocation>
</comment>
<dbReference type="InterPro" id="IPR036265">
    <property type="entry name" value="HIT-like_sf"/>
</dbReference>
<accession>A0A9N9DX88</accession>
<keyword evidence="8" id="KW-0347">Helicase</keyword>
<keyword evidence="7" id="KW-0378">Hydrolase</keyword>
<dbReference type="GO" id="GO:0016787">
    <property type="term" value="F:hydrolase activity"/>
    <property type="evidence" value="ECO:0007669"/>
    <property type="project" value="UniProtKB-KW"/>
</dbReference>
<feature type="compositionally biased region" description="Low complexity" evidence="17">
    <location>
        <begin position="553"/>
        <end position="573"/>
    </location>
</feature>
<evidence type="ECO:0000256" key="4">
    <source>
        <dbReference type="ARBA" id="ARBA00021796"/>
    </source>
</evidence>
<evidence type="ECO:0000313" key="19">
    <source>
        <dbReference type="EMBL" id="CAG8654441.1"/>
    </source>
</evidence>
<dbReference type="FunFam" id="2.40.290.10:FF:000001">
    <property type="entry name" value="X-ray repair cross complementing 6"/>
    <property type="match status" value="1"/>
</dbReference>
<evidence type="ECO:0000256" key="17">
    <source>
        <dbReference type="SAM" id="MobiDB-lite"/>
    </source>
</evidence>
<dbReference type="CDD" id="cd01458">
    <property type="entry name" value="vWA_ku"/>
    <property type="match status" value="1"/>
</dbReference>
<evidence type="ECO:0000256" key="14">
    <source>
        <dbReference type="ARBA" id="ARBA00023242"/>
    </source>
</evidence>
<keyword evidence="6" id="KW-0227">DNA damage</keyword>
<dbReference type="InterPro" id="IPR005160">
    <property type="entry name" value="Ku_C"/>
</dbReference>
<evidence type="ECO:0000256" key="1">
    <source>
        <dbReference type="ARBA" id="ARBA00004123"/>
    </source>
</evidence>
<dbReference type="Pfam" id="PF03731">
    <property type="entry name" value="Ku_N"/>
    <property type="match status" value="1"/>
</dbReference>
<keyword evidence="13" id="KW-0234">DNA repair</keyword>
<dbReference type="InterPro" id="IPR027388">
    <property type="entry name" value="Ku70_bridge/pillars_dom_sf"/>
</dbReference>
<proteinExistence type="inferred from homology"/>
<keyword evidence="5" id="KW-0547">Nucleotide-binding</keyword>
<dbReference type="InterPro" id="IPR036361">
    <property type="entry name" value="SAP_dom_sf"/>
</dbReference>
<feature type="compositionally biased region" description="Low complexity" evidence="17">
    <location>
        <begin position="1"/>
        <end position="19"/>
    </location>
</feature>
<evidence type="ECO:0000313" key="20">
    <source>
        <dbReference type="Proteomes" id="UP000789759"/>
    </source>
</evidence>
<evidence type="ECO:0000256" key="10">
    <source>
        <dbReference type="ARBA" id="ARBA00022895"/>
    </source>
</evidence>
<dbReference type="GO" id="GO:0003684">
    <property type="term" value="F:damaged DNA binding"/>
    <property type="evidence" value="ECO:0007669"/>
    <property type="project" value="InterPro"/>
</dbReference>
<dbReference type="SUPFAM" id="SSF53300">
    <property type="entry name" value="vWA-like"/>
    <property type="match status" value="1"/>
</dbReference>
<dbReference type="Gene3D" id="2.40.290.10">
    <property type="match status" value="1"/>
</dbReference>
<dbReference type="Pfam" id="PF02735">
    <property type="entry name" value="Ku"/>
    <property type="match status" value="1"/>
</dbReference>
<dbReference type="OrthoDB" id="3249161at2759"/>
<comment type="caution">
    <text evidence="19">The sequence shown here is derived from an EMBL/GenBank/DDBJ whole genome shotgun (WGS) entry which is preliminary data.</text>
</comment>
<protein>
    <recommendedName>
        <fullName evidence="4">ATP-dependent DNA helicase II subunit 1</fullName>
    </recommendedName>
    <alternativeName>
        <fullName evidence="15">ATP-dependent DNA helicase II subunit Ku70</fullName>
    </alternativeName>
</protein>
<keyword evidence="12" id="KW-0233">DNA recombination</keyword>
<dbReference type="Gene3D" id="4.10.970.10">
    <property type="entry name" value="Ku70, bridge and pillars"/>
    <property type="match status" value="1"/>
</dbReference>
<name>A0A9N9DX88_9GLOM</name>
<keyword evidence="14" id="KW-0539">Nucleus</keyword>
<dbReference type="PANTHER" id="PTHR12604:SF2">
    <property type="entry name" value="X-RAY REPAIR CROSS-COMPLEMENTING PROTEIN 6"/>
    <property type="match status" value="1"/>
</dbReference>
<feature type="domain" description="HIT" evidence="18">
    <location>
        <begin position="628"/>
        <end position="675"/>
    </location>
</feature>
<evidence type="ECO:0000256" key="11">
    <source>
        <dbReference type="ARBA" id="ARBA00023125"/>
    </source>
</evidence>
<evidence type="ECO:0000256" key="3">
    <source>
        <dbReference type="ARBA" id="ARBA00005240"/>
    </source>
</evidence>
<comment type="similarity">
    <text evidence="3">Belongs to the ku70 family.</text>
</comment>
<evidence type="ECO:0000256" key="2">
    <source>
        <dbReference type="ARBA" id="ARBA00004574"/>
    </source>
</evidence>
<dbReference type="Pfam" id="PF03730">
    <property type="entry name" value="Ku_C"/>
    <property type="match status" value="1"/>
</dbReference>
<evidence type="ECO:0000256" key="7">
    <source>
        <dbReference type="ARBA" id="ARBA00022801"/>
    </source>
</evidence>
<dbReference type="PIRSF" id="PIRSF003033">
    <property type="entry name" value="Ku70"/>
    <property type="match status" value="1"/>
</dbReference>
<evidence type="ECO:0000256" key="5">
    <source>
        <dbReference type="ARBA" id="ARBA00022741"/>
    </source>
</evidence>
<dbReference type="GO" id="GO:0042162">
    <property type="term" value="F:telomeric DNA binding"/>
    <property type="evidence" value="ECO:0007669"/>
    <property type="project" value="InterPro"/>
</dbReference>
<dbReference type="InterPro" id="IPR006164">
    <property type="entry name" value="DNA_bd_Ku70/Ku80"/>
</dbReference>
<dbReference type="SUPFAM" id="SSF68906">
    <property type="entry name" value="SAP domain"/>
    <property type="match status" value="1"/>
</dbReference>
<keyword evidence="20" id="KW-1185">Reference proteome</keyword>
<dbReference type="EMBL" id="CAJVQA010007290">
    <property type="protein sequence ID" value="CAG8654441.1"/>
    <property type="molecule type" value="Genomic_DNA"/>
</dbReference>
<dbReference type="InterPro" id="IPR011146">
    <property type="entry name" value="HIT-like"/>
</dbReference>
<evidence type="ECO:0000256" key="16">
    <source>
        <dbReference type="PROSITE-ProRule" id="PRU00464"/>
    </source>
</evidence>
<keyword evidence="10" id="KW-0779">Telomere</keyword>
<dbReference type="SUPFAM" id="SSF100939">
    <property type="entry name" value="SPOC domain-like"/>
    <property type="match status" value="1"/>
</dbReference>
<gene>
    <name evidence="19" type="ORF">CPELLU_LOCUS9499</name>
</gene>
<dbReference type="AlphaFoldDB" id="A0A9N9DX88"/>
<feature type="region of interest" description="Disordered" evidence="17">
    <location>
        <begin position="539"/>
        <end position="573"/>
    </location>
</feature>